<evidence type="ECO:0000313" key="3">
    <source>
        <dbReference type="EMBL" id="ADD93462.1"/>
    </source>
</evidence>
<feature type="region of interest" description="Disordered" evidence="2">
    <location>
        <begin position="126"/>
        <end position="145"/>
    </location>
</feature>
<evidence type="ECO:0000256" key="1">
    <source>
        <dbReference type="SAM" id="Coils"/>
    </source>
</evidence>
<accession>D6PCL1</accession>
<protein>
    <submittedName>
        <fullName evidence="3">Uncharacterized protein</fullName>
    </submittedName>
</protein>
<feature type="compositionally biased region" description="Basic residues" evidence="2">
    <location>
        <begin position="126"/>
        <end position="136"/>
    </location>
</feature>
<dbReference type="EMBL" id="GU942984">
    <property type="protein sequence ID" value="ADD93462.1"/>
    <property type="molecule type" value="Genomic_DNA"/>
</dbReference>
<proteinExistence type="predicted"/>
<organism evidence="3">
    <name type="scientific">uncultured marine bacterium MedDCM-OCT-S04-C123</name>
    <dbReference type="NCBI Taxonomy" id="743051"/>
    <lineage>
        <taxon>Bacteria</taxon>
        <taxon>environmental samples</taxon>
    </lineage>
</organism>
<name>D6PCL1_9BACT</name>
<dbReference type="AlphaFoldDB" id="D6PCL1"/>
<sequence length="176" mass="19595">MINKQLEEFMGMRESLLEERKSLEEQIKQIDEALGIPGGLGLQGVTGRRRNKRARNEMSLKQAISEVIAKKPMGRREILTAVQELGYKFSTSHPLNSLSAALYSNKAFAKDGNVFGLAISKNASSRKKQRVVKRSNPKNLSSMQTKGRALRPTLCLFLIRVGNDKTYLLATALESS</sequence>
<keyword evidence="1" id="KW-0175">Coiled coil</keyword>
<evidence type="ECO:0000256" key="2">
    <source>
        <dbReference type="SAM" id="MobiDB-lite"/>
    </source>
</evidence>
<feature type="coiled-coil region" evidence="1">
    <location>
        <begin position="6"/>
        <end position="33"/>
    </location>
</feature>
<reference evidence="3" key="1">
    <citation type="journal article" date="2010" name="ISME J.">
        <title>Metagenome of the Mediterranean deep chlorophyll maximum studied by direct and fosmid library 454 pyrosequencing.</title>
        <authorList>
            <person name="Ghai R."/>
            <person name="Martin-Cuadrado A.B."/>
            <person name="Molto A.G."/>
            <person name="Heredia I.G."/>
            <person name="Cabrera R."/>
            <person name="Martin J."/>
            <person name="Verdu M."/>
            <person name="Deschamps P."/>
            <person name="Moreira D."/>
            <person name="Lopez-Garcia P."/>
            <person name="Mira A."/>
            <person name="Rodriguez-Valera F."/>
        </authorList>
    </citation>
    <scope>NUCLEOTIDE SEQUENCE</scope>
</reference>